<name>C7MWE5_SACVD</name>
<dbReference type="InterPro" id="IPR005944">
    <property type="entry name" value="Pro_iminopeptidase"/>
</dbReference>
<organism evidence="12 13">
    <name type="scientific">Saccharomonospora viridis (strain ATCC 15386 / DSM 43017 / JCM 3036 / CCUG 5913 / NBRC 12207 / NCIMB 9602 / P101)</name>
    <name type="common">Thermoactinomyces viridis</name>
    <dbReference type="NCBI Taxonomy" id="471857"/>
    <lineage>
        <taxon>Bacteria</taxon>
        <taxon>Bacillati</taxon>
        <taxon>Actinomycetota</taxon>
        <taxon>Actinomycetes</taxon>
        <taxon>Pseudonocardiales</taxon>
        <taxon>Pseudonocardiaceae</taxon>
        <taxon>Saccharomonospora</taxon>
    </lineage>
</organism>
<dbReference type="GO" id="GO:0004177">
    <property type="term" value="F:aminopeptidase activity"/>
    <property type="evidence" value="ECO:0007669"/>
    <property type="project" value="UniProtKB-UniRule"/>
</dbReference>
<proteinExistence type="inferred from homology"/>
<evidence type="ECO:0000256" key="6">
    <source>
        <dbReference type="ARBA" id="ARBA00022670"/>
    </source>
</evidence>
<keyword evidence="5 8" id="KW-0963">Cytoplasm</keyword>
<feature type="domain" description="AB hydrolase-1" evidence="11">
    <location>
        <begin position="47"/>
        <end position="312"/>
    </location>
</feature>
<evidence type="ECO:0000313" key="13">
    <source>
        <dbReference type="Proteomes" id="UP000000841"/>
    </source>
</evidence>
<dbReference type="InterPro" id="IPR002410">
    <property type="entry name" value="Peptidase_S33"/>
</dbReference>
<evidence type="ECO:0000256" key="3">
    <source>
        <dbReference type="ARBA" id="ARBA00010088"/>
    </source>
</evidence>
<evidence type="ECO:0000256" key="8">
    <source>
        <dbReference type="PIRNR" id="PIRNR006431"/>
    </source>
</evidence>
<protein>
    <recommendedName>
        <fullName evidence="8 10">Proline iminopeptidase</fullName>
        <shortName evidence="8">PIP</shortName>
        <ecNumber evidence="8 10">3.4.11.5</ecNumber>
    </recommendedName>
    <alternativeName>
        <fullName evidence="8">Prolyl aminopeptidase</fullName>
    </alternativeName>
</protein>
<comment type="subcellular location">
    <subcellularLocation>
        <location evidence="2 8">Cytoplasm</location>
    </subcellularLocation>
</comment>
<dbReference type="PIRSF" id="PIRSF006431">
    <property type="entry name" value="Pept_S33"/>
    <property type="match status" value="1"/>
</dbReference>
<reference evidence="12 13" key="1">
    <citation type="journal article" date="2009" name="Stand. Genomic Sci.">
        <title>Complete genome sequence of Saccharomonospora viridis type strain (P101).</title>
        <authorList>
            <person name="Pati A."/>
            <person name="Sikorski J."/>
            <person name="Nolan M."/>
            <person name="Lapidus A."/>
            <person name="Copeland A."/>
            <person name="Glavina Del Rio T."/>
            <person name="Lucas S."/>
            <person name="Chen F."/>
            <person name="Tice H."/>
            <person name="Pitluck S."/>
            <person name="Cheng J.F."/>
            <person name="Chertkov O."/>
            <person name="Brettin T."/>
            <person name="Han C."/>
            <person name="Detter J.C."/>
            <person name="Kuske C."/>
            <person name="Bruce D."/>
            <person name="Goodwin L."/>
            <person name="Chain P."/>
            <person name="D'haeseleer P."/>
            <person name="Chen A."/>
            <person name="Palaniappan K."/>
            <person name="Ivanova N."/>
            <person name="Mavromatis K."/>
            <person name="Mikhailova N."/>
            <person name="Rohde M."/>
            <person name="Tindall B.J."/>
            <person name="Goker M."/>
            <person name="Bristow J."/>
            <person name="Eisen J.A."/>
            <person name="Markowitz V."/>
            <person name="Hugenholtz P."/>
            <person name="Kyrpides N.C."/>
            <person name="Klenk H.P."/>
        </authorList>
    </citation>
    <scope>NUCLEOTIDE SEQUENCE [LARGE SCALE GENOMIC DNA]</scope>
    <source>
        <strain evidence="13">ATCC 15386 / DSM 43017 / JCM 3036 / NBRC 12207 / P101</strain>
    </source>
</reference>
<dbReference type="SUPFAM" id="SSF53474">
    <property type="entry name" value="alpha/beta-Hydrolases"/>
    <property type="match status" value="1"/>
</dbReference>
<keyword evidence="7 8" id="KW-0378">Hydrolase</keyword>
<dbReference type="PRINTS" id="PR00111">
    <property type="entry name" value="ABHYDROLASE"/>
</dbReference>
<dbReference type="GO" id="GO:0006508">
    <property type="term" value="P:proteolysis"/>
    <property type="evidence" value="ECO:0007669"/>
    <property type="project" value="UniProtKB-KW"/>
</dbReference>
<dbReference type="ESTHER" id="sacvd-c7mwe5">
    <property type="family name" value="Proline_iminopeptidase"/>
</dbReference>
<dbReference type="Proteomes" id="UP000000841">
    <property type="component" value="Chromosome"/>
</dbReference>
<dbReference type="InterPro" id="IPR029058">
    <property type="entry name" value="AB_hydrolase_fold"/>
</dbReference>
<dbReference type="PRINTS" id="PR00793">
    <property type="entry name" value="PROAMNOPTASE"/>
</dbReference>
<evidence type="ECO:0000256" key="5">
    <source>
        <dbReference type="ARBA" id="ARBA00022490"/>
    </source>
</evidence>
<dbReference type="EC" id="3.4.11.5" evidence="8 10"/>
<dbReference type="InterPro" id="IPR000073">
    <property type="entry name" value="AB_hydrolase_1"/>
</dbReference>
<dbReference type="MEROPS" id="S33.001"/>
<dbReference type="EMBL" id="CP001683">
    <property type="protein sequence ID" value="ACU95804.1"/>
    <property type="molecule type" value="Genomic_DNA"/>
</dbReference>
<evidence type="ECO:0000256" key="7">
    <source>
        <dbReference type="ARBA" id="ARBA00022801"/>
    </source>
</evidence>
<evidence type="ECO:0000313" key="12">
    <source>
        <dbReference type="EMBL" id="ACU95804.1"/>
    </source>
</evidence>
<evidence type="ECO:0000256" key="1">
    <source>
        <dbReference type="ARBA" id="ARBA00001585"/>
    </source>
</evidence>
<sequence length="332" mass="36119">MSEVSETGSQAKPEPLYPAIAPHAQGMLDVGDGNHVYWEVSGDPEGKPVVVLHGGPGSGSNPLTRRHFDPTVYRIVQFDQRGSGRSTPHVSDPDVDLSVNTTWHLVADMEKLREHLGIDSWQVFGGSWGATLALAYAETHPSRVSELVLRGVFTARARELDWLYNGGAGHLFPEQWQRYVDVVPPSSRDNLLAAYQELVNGPDRAAAERAAVAWSAWEGAIVSITPQPSFLAGYSTPSFAVPFARIALHYFTHGAWLAEGQLLRDAHRLAGIPGHIVQGRYDVVCPPSTAYELHRAWPDSTLTILEGAGHAVTDPGVLLALRNATDAFATRR</sequence>
<dbReference type="PANTHER" id="PTHR43722:SF1">
    <property type="entry name" value="PROLINE IMINOPEPTIDASE"/>
    <property type="match status" value="1"/>
</dbReference>
<evidence type="ECO:0000259" key="11">
    <source>
        <dbReference type="Pfam" id="PF00561"/>
    </source>
</evidence>
<keyword evidence="4 8" id="KW-0031">Aminopeptidase</keyword>
<dbReference type="eggNOG" id="COG2267">
    <property type="taxonomic scope" value="Bacteria"/>
</dbReference>
<comment type="catalytic activity">
    <reaction evidence="1 8 10">
        <text>Release of N-terminal proline from a peptide.</text>
        <dbReference type="EC" id="3.4.11.5"/>
    </reaction>
</comment>
<keyword evidence="13" id="KW-1185">Reference proteome</keyword>
<dbReference type="HOGENOM" id="CLU_043739_2_2_11"/>
<keyword evidence="6 8" id="KW-0645">Protease</keyword>
<gene>
    <name evidence="12" type="ordered locus">Svir_07350</name>
</gene>
<dbReference type="PANTHER" id="PTHR43722">
    <property type="entry name" value="PROLINE IMINOPEPTIDASE"/>
    <property type="match status" value="1"/>
</dbReference>
<feature type="active site" description="Proton donor" evidence="9">
    <location>
        <position position="310"/>
    </location>
</feature>
<feature type="active site" description="Nucleophile" evidence="9">
    <location>
        <position position="127"/>
    </location>
</feature>
<dbReference type="AlphaFoldDB" id="C7MWE5"/>
<accession>C7MWE5</accession>
<comment type="similarity">
    <text evidence="3 8 10">Belongs to the peptidase S33 family.</text>
</comment>
<dbReference type="Gene3D" id="3.40.50.1820">
    <property type="entry name" value="alpha/beta hydrolase"/>
    <property type="match status" value="1"/>
</dbReference>
<dbReference type="Pfam" id="PF00561">
    <property type="entry name" value="Abhydrolase_1"/>
    <property type="match status" value="1"/>
</dbReference>
<dbReference type="NCBIfam" id="TIGR01249">
    <property type="entry name" value="pro_imino_pep_1"/>
    <property type="match status" value="1"/>
</dbReference>
<evidence type="ECO:0000256" key="4">
    <source>
        <dbReference type="ARBA" id="ARBA00022438"/>
    </source>
</evidence>
<dbReference type="GO" id="GO:0005737">
    <property type="term" value="C:cytoplasm"/>
    <property type="evidence" value="ECO:0007669"/>
    <property type="project" value="UniProtKB-SubCell"/>
</dbReference>
<dbReference type="STRING" id="471857.Svir_07350"/>
<evidence type="ECO:0000256" key="9">
    <source>
        <dbReference type="PIRSR" id="PIRSR006431-1"/>
    </source>
</evidence>
<evidence type="ECO:0000256" key="10">
    <source>
        <dbReference type="RuleBase" id="RU003421"/>
    </source>
</evidence>
<dbReference type="KEGG" id="svi:Svir_07350"/>
<evidence type="ECO:0000256" key="2">
    <source>
        <dbReference type="ARBA" id="ARBA00004496"/>
    </source>
</evidence>
<feature type="active site" evidence="9">
    <location>
        <position position="282"/>
    </location>
</feature>